<evidence type="ECO:0000256" key="3">
    <source>
        <dbReference type="ARBA" id="ARBA00022574"/>
    </source>
</evidence>
<gene>
    <name evidence="7" type="ORF">CTOB1V02_LOCUS9106</name>
</gene>
<dbReference type="OrthoDB" id="400at2759"/>
<evidence type="ECO:0000313" key="7">
    <source>
        <dbReference type="EMBL" id="CAD7231254.1"/>
    </source>
</evidence>
<dbReference type="PRINTS" id="PR00320">
    <property type="entry name" value="GPROTEINBRPT"/>
</dbReference>
<dbReference type="CDD" id="cd00200">
    <property type="entry name" value="WD40"/>
    <property type="match status" value="1"/>
</dbReference>
<dbReference type="PANTHER" id="PTHR19842:SF0">
    <property type="entry name" value="TARGET OF RAPAMYCIN COMPLEX SUBUNIT LST8"/>
    <property type="match status" value="1"/>
</dbReference>
<evidence type="ECO:0000256" key="6">
    <source>
        <dbReference type="SAM" id="MobiDB-lite"/>
    </source>
</evidence>
<dbReference type="GO" id="GO:0031931">
    <property type="term" value="C:TORC1 complex"/>
    <property type="evidence" value="ECO:0007669"/>
    <property type="project" value="UniProtKB-UniRule"/>
</dbReference>
<keyword evidence="3 5" id="KW-0853">WD repeat</keyword>
<keyword evidence="5" id="KW-0963">Cytoplasm</keyword>
<keyword evidence="4 5" id="KW-0677">Repeat</keyword>
<comment type="function">
    <text evidence="5">Subunit of TORC1 and TORC2, which regulate cell growth and survival in response to nutrient and hormonal signals.</text>
</comment>
<name>A0A7R8WI14_9CRUS</name>
<dbReference type="AlphaFoldDB" id="A0A7R8WI14"/>
<dbReference type="PROSITE" id="PS50294">
    <property type="entry name" value="WD_REPEATS_REGION"/>
    <property type="match status" value="1"/>
</dbReference>
<dbReference type="InterPro" id="IPR037588">
    <property type="entry name" value="MLST8"/>
</dbReference>
<dbReference type="SUPFAM" id="SSF50998">
    <property type="entry name" value="Quinoprotein alcohol dehydrogenase-like"/>
    <property type="match status" value="1"/>
</dbReference>
<comment type="subcellular location">
    <subcellularLocation>
        <location evidence="5">Cytoplasm</location>
    </subcellularLocation>
</comment>
<dbReference type="GO" id="GO:0005737">
    <property type="term" value="C:cytoplasm"/>
    <property type="evidence" value="ECO:0007669"/>
    <property type="project" value="UniProtKB-SubCell"/>
</dbReference>
<evidence type="ECO:0000256" key="1">
    <source>
        <dbReference type="ARBA" id="ARBA00009890"/>
    </source>
</evidence>
<dbReference type="GO" id="GO:0031929">
    <property type="term" value="P:TOR signaling"/>
    <property type="evidence" value="ECO:0007669"/>
    <property type="project" value="UniProtKB-UniRule"/>
</dbReference>
<feature type="region of interest" description="Disordered" evidence="6">
    <location>
        <begin position="208"/>
        <end position="244"/>
    </location>
</feature>
<sequence length="355" mass="39300">MVSDAGRTESIILATASYDYSIRLWQAHKATYLRHFQHPEFQVNALCITPDRQLLAAAGFQHIRMYDILSTVQGSGPVLNYEGIQKNVTAVGFHQDGKWMYSGGEDNSARIWDTRSRNLQCQRTYNSHNPVTSAVLSPNQQELIIADQAGTIHLWDVRTNQSFQLTPEPDSMVHHVDIDPTGTLLAAVTYKGNCYLYNVREGFSVSPIDTGADPQQLSTSPPRGANGGGGSSQPSKATEGLSTLELRGKREVHEKYALKCRFSSDSKLLCTTSADQTAKVWTVPDLTLVHTLAPEVNKQRWVWDCAFSSDSKFVFTASSDNLARLWSVETGQVLQEYSGHKNALTALAFCDTLHT</sequence>
<dbReference type="GO" id="GO:0031932">
    <property type="term" value="C:TORC2 complex"/>
    <property type="evidence" value="ECO:0007669"/>
    <property type="project" value="UniProtKB-UniRule"/>
</dbReference>
<dbReference type="EMBL" id="OB663328">
    <property type="protein sequence ID" value="CAD7231254.1"/>
    <property type="molecule type" value="Genomic_DNA"/>
</dbReference>
<dbReference type="Pfam" id="PF00400">
    <property type="entry name" value="WD40"/>
    <property type="match status" value="4"/>
</dbReference>
<dbReference type="InterPro" id="IPR001680">
    <property type="entry name" value="WD40_rpt"/>
</dbReference>
<evidence type="ECO:0000256" key="4">
    <source>
        <dbReference type="ARBA" id="ARBA00022737"/>
    </source>
</evidence>
<accession>A0A7R8WI14</accession>
<dbReference type="PROSITE" id="PS00678">
    <property type="entry name" value="WD_REPEATS_1"/>
    <property type="match status" value="1"/>
</dbReference>
<proteinExistence type="inferred from homology"/>
<organism evidence="7">
    <name type="scientific">Cyprideis torosa</name>
    <dbReference type="NCBI Taxonomy" id="163714"/>
    <lineage>
        <taxon>Eukaryota</taxon>
        <taxon>Metazoa</taxon>
        <taxon>Ecdysozoa</taxon>
        <taxon>Arthropoda</taxon>
        <taxon>Crustacea</taxon>
        <taxon>Oligostraca</taxon>
        <taxon>Ostracoda</taxon>
        <taxon>Podocopa</taxon>
        <taxon>Podocopida</taxon>
        <taxon>Cytherocopina</taxon>
        <taxon>Cytheroidea</taxon>
        <taxon>Cytherideidae</taxon>
        <taxon>Cyprideis</taxon>
    </lineage>
</organism>
<comment type="subunit">
    <text evidence="5">Part of TORC1 complex. Part of the TORC2 complex.</text>
</comment>
<reference evidence="7" key="1">
    <citation type="submission" date="2020-11" db="EMBL/GenBank/DDBJ databases">
        <authorList>
            <person name="Tran Van P."/>
        </authorList>
    </citation>
    <scope>NUCLEOTIDE SEQUENCE</scope>
</reference>
<dbReference type="InterPro" id="IPR015943">
    <property type="entry name" value="WD40/YVTN_repeat-like_dom_sf"/>
</dbReference>
<evidence type="ECO:0000256" key="2">
    <source>
        <dbReference type="ARBA" id="ARBA00018867"/>
    </source>
</evidence>
<dbReference type="InterPro" id="IPR019775">
    <property type="entry name" value="WD40_repeat_CS"/>
</dbReference>
<dbReference type="GO" id="GO:0032956">
    <property type="term" value="P:regulation of actin cytoskeleton organization"/>
    <property type="evidence" value="ECO:0007669"/>
    <property type="project" value="TreeGrafter"/>
</dbReference>
<protein>
    <recommendedName>
        <fullName evidence="2 5">Target of rapamycin complex subunit lst8</fullName>
        <shortName evidence="5">TORC subunit lst8</shortName>
    </recommendedName>
</protein>
<dbReference type="InterPro" id="IPR020472">
    <property type="entry name" value="WD40_PAC1"/>
</dbReference>
<evidence type="ECO:0000256" key="5">
    <source>
        <dbReference type="RuleBase" id="RU369068"/>
    </source>
</evidence>
<comment type="similarity">
    <text evidence="1 5">Belongs to the WD repeat LST8 family.</text>
</comment>
<dbReference type="Gene3D" id="2.130.10.10">
    <property type="entry name" value="YVTN repeat-like/Quinoprotein amine dehydrogenase"/>
    <property type="match status" value="1"/>
</dbReference>
<dbReference type="SMART" id="SM00320">
    <property type="entry name" value="WD40"/>
    <property type="match status" value="6"/>
</dbReference>
<dbReference type="PROSITE" id="PS50082">
    <property type="entry name" value="WD_REPEATS_2"/>
    <property type="match status" value="4"/>
</dbReference>
<dbReference type="PANTHER" id="PTHR19842">
    <property type="entry name" value="G BETA-LIKE PROTEIN GBL"/>
    <property type="match status" value="1"/>
</dbReference>
<dbReference type="InterPro" id="IPR011047">
    <property type="entry name" value="Quinoprotein_ADH-like_sf"/>
</dbReference>